<accession>A0A8S5TSZ3</accession>
<evidence type="ECO:0000313" key="1">
    <source>
        <dbReference type="EMBL" id="DAF85317.1"/>
    </source>
</evidence>
<sequence>MATFSVNQNRQLYVAKAVVTTTPANVGDLKLDGDKASTYMYFQHMGYGGLTRSDKIDLSNVMYAKITKAAALSRKLKQATVTLDAEVNGGEPISGQDYILRVFFRQYIGNSDIYQEVKYGAVHAYKNMSASDFYKVLALSLAANFSKEAIPLLKFYLKTASGNTEVTATTAKKDLSDTYTGVILEEAEQPWVLGIRKQEEVFFDVIPTTVLYNSEEVTWGTVATSESTTTIKNGKKMADLEYFCMGERGDQYRKMGWPYNLETKYLVDPDKEYNVLDIHYYFSDSGVNVQKSEKDITILADTSVSLTTLVAALKKLGITVEDPSAKATQKEESGGTLGD</sequence>
<name>A0A8S5TSZ3_9CAUD</name>
<reference evidence="1" key="1">
    <citation type="journal article" date="2021" name="Proc. Natl. Acad. Sci. U.S.A.">
        <title>A Catalog of Tens of Thousands of Viruses from Human Metagenomes Reveals Hidden Associations with Chronic Diseases.</title>
        <authorList>
            <person name="Tisza M.J."/>
            <person name="Buck C.B."/>
        </authorList>
    </citation>
    <scope>NUCLEOTIDE SEQUENCE</scope>
    <source>
        <strain evidence="1">Ct3KQ27</strain>
    </source>
</reference>
<dbReference type="InterPro" id="IPR058048">
    <property type="entry name" value="AuxCP"/>
</dbReference>
<protein>
    <submittedName>
        <fullName evidence="1">Structural protein</fullName>
    </submittedName>
</protein>
<organism evidence="1">
    <name type="scientific">CrAss-like virus sp. ct3KQ27</name>
    <dbReference type="NCBI Taxonomy" id="2825834"/>
    <lineage>
        <taxon>Viruses</taxon>
        <taxon>Duplodnaviria</taxon>
        <taxon>Heunggongvirae</taxon>
        <taxon>Uroviricota</taxon>
        <taxon>Caudoviricetes</taxon>
        <taxon>Crassvirales</taxon>
    </lineage>
</organism>
<dbReference type="EMBL" id="BK015923">
    <property type="protein sequence ID" value="DAF85317.1"/>
    <property type="molecule type" value="Genomic_DNA"/>
</dbReference>
<proteinExistence type="predicted"/>
<dbReference type="Pfam" id="PF25650">
    <property type="entry name" value="crAss_AuxCP"/>
    <property type="match status" value="1"/>
</dbReference>